<keyword evidence="2" id="KW-1185">Reference proteome</keyword>
<reference evidence="1" key="1">
    <citation type="submission" date="2020-04" db="EMBL/GenBank/DDBJ databases">
        <authorList>
            <person name="Alioto T."/>
            <person name="Alioto T."/>
            <person name="Gomez Garrido J."/>
        </authorList>
    </citation>
    <scope>NUCLEOTIDE SEQUENCE</scope>
    <source>
        <strain evidence="1">A484AB</strain>
    </source>
</reference>
<sequence length="169" mass="19506">MSKPSKEHWHGAKRVLRYIKGTVNYGLVFEGINAQNINGSTVSWCSKRQPCVTRSTTEAEYVALSHATQEIVWLRRLLNDIGEKQDQPSIMNEDNQGAIELVSNNPRFHNRTKHIDVAYHFVREKVGDKSINVNYCSTDKMLADVMRKSLPRQTFQKFRDMLNVKEILV</sequence>
<dbReference type="PANTHER" id="PTHR11439">
    <property type="entry name" value="GAG-POL-RELATED RETROTRANSPOSON"/>
    <property type="match status" value="1"/>
</dbReference>
<dbReference type="EMBL" id="CACRXK020002033">
    <property type="protein sequence ID" value="CAB3992364.1"/>
    <property type="molecule type" value="Genomic_DNA"/>
</dbReference>
<dbReference type="OrthoDB" id="6018371at2759"/>
<gene>
    <name evidence="1" type="ORF">PACLA_8A004535</name>
</gene>
<dbReference type="Proteomes" id="UP001152795">
    <property type="component" value="Unassembled WGS sequence"/>
</dbReference>
<protein>
    <submittedName>
        <fullName evidence="1">Uncharacterized protein</fullName>
    </submittedName>
</protein>
<proteinExistence type="predicted"/>
<comment type="caution">
    <text evidence="1">The sequence shown here is derived from an EMBL/GenBank/DDBJ whole genome shotgun (WGS) entry which is preliminary data.</text>
</comment>
<dbReference type="CDD" id="cd09272">
    <property type="entry name" value="RNase_HI_RT_Ty1"/>
    <property type="match status" value="1"/>
</dbReference>
<name>A0A6S7GG27_PARCT</name>
<evidence type="ECO:0000313" key="2">
    <source>
        <dbReference type="Proteomes" id="UP001152795"/>
    </source>
</evidence>
<dbReference type="AlphaFoldDB" id="A0A6S7GG27"/>
<evidence type="ECO:0000313" key="1">
    <source>
        <dbReference type="EMBL" id="CAB3992364.1"/>
    </source>
</evidence>
<accession>A0A6S7GG27</accession>
<dbReference type="PANTHER" id="PTHR11439:SF467">
    <property type="entry name" value="INTEGRASE CATALYTIC DOMAIN-CONTAINING PROTEIN"/>
    <property type="match status" value="1"/>
</dbReference>
<organism evidence="1 2">
    <name type="scientific">Paramuricea clavata</name>
    <name type="common">Red gorgonian</name>
    <name type="synonym">Violescent sea-whip</name>
    <dbReference type="NCBI Taxonomy" id="317549"/>
    <lineage>
        <taxon>Eukaryota</taxon>
        <taxon>Metazoa</taxon>
        <taxon>Cnidaria</taxon>
        <taxon>Anthozoa</taxon>
        <taxon>Octocorallia</taxon>
        <taxon>Malacalcyonacea</taxon>
        <taxon>Plexauridae</taxon>
        <taxon>Paramuricea</taxon>
    </lineage>
</organism>